<dbReference type="InterPro" id="IPR037424">
    <property type="entry name" value="NocR_PBP2"/>
</dbReference>
<feature type="domain" description="HTH lysR-type" evidence="5">
    <location>
        <begin position="3"/>
        <end position="60"/>
    </location>
</feature>
<keyword evidence="7" id="KW-1185">Reference proteome</keyword>
<dbReference type="KEGG" id="tvl:FAZ95_05465"/>
<comment type="similarity">
    <text evidence="1">Belongs to the LysR transcriptional regulatory family.</text>
</comment>
<dbReference type="PANTHER" id="PTHR30427">
    <property type="entry name" value="TRANSCRIPTIONAL ACTIVATOR PROTEIN LYSR"/>
    <property type="match status" value="1"/>
</dbReference>
<keyword evidence="4" id="KW-0804">Transcription</keyword>
<dbReference type="AlphaFoldDB" id="A0A4P8IIX6"/>
<accession>A0A4P8IIX6</accession>
<proteinExistence type="inferred from homology"/>
<evidence type="ECO:0000256" key="1">
    <source>
        <dbReference type="ARBA" id="ARBA00009437"/>
    </source>
</evidence>
<evidence type="ECO:0000256" key="4">
    <source>
        <dbReference type="ARBA" id="ARBA00023163"/>
    </source>
</evidence>
<keyword evidence="3" id="KW-0238">DNA-binding</keyword>
<dbReference type="GO" id="GO:0010628">
    <property type="term" value="P:positive regulation of gene expression"/>
    <property type="evidence" value="ECO:0007669"/>
    <property type="project" value="TreeGrafter"/>
</dbReference>
<dbReference type="Pfam" id="PF00126">
    <property type="entry name" value="HTH_1"/>
    <property type="match status" value="1"/>
</dbReference>
<dbReference type="RefSeq" id="WP_137331524.1">
    <property type="nucleotide sequence ID" value="NZ_CP040077.1"/>
</dbReference>
<dbReference type="GO" id="GO:0043565">
    <property type="term" value="F:sequence-specific DNA binding"/>
    <property type="evidence" value="ECO:0007669"/>
    <property type="project" value="TreeGrafter"/>
</dbReference>
<dbReference type="InterPro" id="IPR005119">
    <property type="entry name" value="LysR_subst-bd"/>
</dbReference>
<dbReference type="CDD" id="cd08415">
    <property type="entry name" value="PBP2_LysR_opines_like"/>
    <property type="match status" value="1"/>
</dbReference>
<name>A0A4P8IIX6_9BURK</name>
<evidence type="ECO:0000313" key="6">
    <source>
        <dbReference type="EMBL" id="QCP48688.1"/>
    </source>
</evidence>
<keyword evidence="2" id="KW-0805">Transcription regulation</keyword>
<evidence type="ECO:0000259" key="5">
    <source>
        <dbReference type="PROSITE" id="PS50931"/>
    </source>
</evidence>
<organism evidence="6 7">
    <name type="scientific">Trinickia violacea</name>
    <dbReference type="NCBI Taxonomy" id="2571746"/>
    <lineage>
        <taxon>Bacteria</taxon>
        <taxon>Pseudomonadati</taxon>
        <taxon>Pseudomonadota</taxon>
        <taxon>Betaproteobacteria</taxon>
        <taxon>Burkholderiales</taxon>
        <taxon>Burkholderiaceae</taxon>
        <taxon>Trinickia</taxon>
    </lineage>
</organism>
<dbReference type="PRINTS" id="PR00039">
    <property type="entry name" value="HTHLYSR"/>
</dbReference>
<dbReference type="PANTHER" id="PTHR30427:SF1">
    <property type="entry name" value="TRANSCRIPTIONAL ACTIVATOR PROTEIN LYSR"/>
    <property type="match status" value="1"/>
</dbReference>
<dbReference type="InterPro" id="IPR036388">
    <property type="entry name" value="WH-like_DNA-bd_sf"/>
</dbReference>
<evidence type="ECO:0000256" key="3">
    <source>
        <dbReference type="ARBA" id="ARBA00023125"/>
    </source>
</evidence>
<dbReference type="InterPro" id="IPR036390">
    <property type="entry name" value="WH_DNA-bd_sf"/>
</dbReference>
<evidence type="ECO:0000256" key="2">
    <source>
        <dbReference type="ARBA" id="ARBA00023015"/>
    </source>
</evidence>
<dbReference type="Gene3D" id="3.40.190.290">
    <property type="match status" value="1"/>
</dbReference>
<dbReference type="Proteomes" id="UP000298656">
    <property type="component" value="Chromosome 1"/>
</dbReference>
<evidence type="ECO:0000313" key="7">
    <source>
        <dbReference type="Proteomes" id="UP000298656"/>
    </source>
</evidence>
<gene>
    <name evidence="6" type="ORF">FAZ95_05465</name>
</gene>
<dbReference type="InterPro" id="IPR000847">
    <property type="entry name" value="LysR_HTH_N"/>
</dbReference>
<dbReference type="Pfam" id="PF03466">
    <property type="entry name" value="LysR_substrate"/>
    <property type="match status" value="1"/>
</dbReference>
<dbReference type="SUPFAM" id="SSF46785">
    <property type="entry name" value="Winged helix' DNA-binding domain"/>
    <property type="match status" value="1"/>
</dbReference>
<dbReference type="SUPFAM" id="SSF53850">
    <property type="entry name" value="Periplasmic binding protein-like II"/>
    <property type="match status" value="1"/>
</dbReference>
<sequence length="306" mass="33884">MMITLKQIEAFRAVMLGNSMTEAAKVLFVTQSAVSKIMREFEQEIGFELFSRRKGGLLPTAAAKALYVEVERVFVGLDQVARTAERIRLGQEGRLRIVAMSTVSCGFLQAAMAEFRQSHPKVSVSIDTYNSHEVTNLVASGLFDLGFATSPVQTDKVVVESLWKVRCVCVLPPGHRLARKRTLTPMDLRDENFISLAPGNTTRLAIDSVFRSENVHRTTEMEASWSIAVTSMVSNGLGVSVIDPFTAQVAKQCGCLVRPFSPPIDYSFAVLRPQGALANTLVDDFVRSVRRNLVKLKLIRSDRQSE</sequence>
<dbReference type="GO" id="GO:0003700">
    <property type="term" value="F:DNA-binding transcription factor activity"/>
    <property type="evidence" value="ECO:0007669"/>
    <property type="project" value="InterPro"/>
</dbReference>
<dbReference type="PROSITE" id="PS50931">
    <property type="entry name" value="HTH_LYSR"/>
    <property type="match status" value="1"/>
</dbReference>
<reference evidence="6 7" key="1">
    <citation type="submission" date="2019-05" db="EMBL/GenBank/DDBJ databases">
        <title>Burkholderia sp. DHOD12, isolated from subtropical forest soil.</title>
        <authorList>
            <person name="Gao Z.-H."/>
            <person name="Qiu L.-H."/>
        </authorList>
    </citation>
    <scope>NUCLEOTIDE SEQUENCE [LARGE SCALE GENOMIC DNA]</scope>
    <source>
        <strain evidence="6 7">DHOD12</strain>
    </source>
</reference>
<dbReference type="Gene3D" id="1.10.10.10">
    <property type="entry name" value="Winged helix-like DNA-binding domain superfamily/Winged helix DNA-binding domain"/>
    <property type="match status" value="1"/>
</dbReference>
<dbReference type="OrthoDB" id="8849678at2"/>
<dbReference type="EMBL" id="CP040077">
    <property type="protein sequence ID" value="QCP48688.1"/>
    <property type="molecule type" value="Genomic_DNA"/>
</dbReference>
<protein>
    <submittedName>
        <fullName evidence="6">LysR family transcriptional regulator</fullName>
    </submittedName>
</protein>